<accession>A0ABD0VBR6</accession>
<dbReference type="InterPro" id="IPR003601">
    <property type="entry name" value="Topo_IA_2"/>
</dbReference>
<dbReference type="SMART" id="SM00436">
    <property type="entry name" value="TOP1Bc"/>
    <property type="match status" value="1"/>
</dbReference>
<evidence type="ECO:0000256" key="4">
    <source>
        <dbReference type="ARBA" id="ARBA00023029"/>
    </source>
</evidence>
<feature type="domain" description="Toprim" evidence="8">
    <location>
        <begin position="265"/>
        <end position="404"/>
    </location>
</feature>
<comment type="similarity">
    <text evidence="2">Belongs to the type IA topoisomerase family.</text>
</comment>
<feature type="region of interest" description="Disordered" evidence="7">
    <location>
        <begin position="1451"/>
        <end position="1476"/>
    </location>
</feature>
<dbReference type="InterPro" id="IPR000380">
    <property type="entry name" value="Topo_IA"/>
</dbReference>
<dbReference type="GO" id="GO:0003917">
    <property type="term" value="F:DNA topoisomerase type I (single strand cut, ATP-independent) activity"/>
    <property type="evidence" value="ECO:0007669"/>
    <property type="project" value="UniProtKB-EC"/>
</dbReference>
<keyword evidence="6" id="KW-0413">Isomerase</keyword>
<dbReference type="Gene3D" id="2.70.20.10">
    <property type="entry name" value="Topoisomerase I, domain 3"/>
    <property type="match status" value="3"/>
</dbReference>
<dbReference type="InterPro" id="IPR003602">
    <property type="entry name" value="Topo_IA_DNA-bd_dom"/>
</dbReference>
<evidence type="ECO:0000313" key="11">
    <source>
        <dbReference type="Proteomes" id="UP001552299"/>
    </source>
</evidence>
<dbReference type="InterPro" id="IPR013497">
    <property type="entry name" value="Topo_IA_cen"/>
</dbReference>
<dbReference type="InterPro" id="IPR006171">
    <property type="entry name" value="TOPRIM_dom"/>
</dbReference>
<dbReference type="PRINTS" id="PR00417">
    <property type="entry name" value="PRTPISMRASEI"/>
</dbReference>
<proteinExistence type="inferred from homology"/>
<evidence type="ECO:0000259" key="9">
    <source>
        <dbReference type="PROSITE" id="PS52039"/>
    </source>
</evidence>
<dbReference type="PROSITE" id="PS50880">
    <property type="entry name" value="TOPRIM"/>
    <property type="match status" value="1"/>
</dbReference>
<name>A0ABD0VBR6_DENTH</name>
<dbReference type="InterPro" id="IPR013826">
    <property type="entry name" value="Topo_IA_cen_sub3"/>
</dbReference>
<feature type="domain" description="Topo IA-type catalytic" evidence="9">
    <location>
        <begin position="1123"/>
        <end position="1248"/>
    </location>
</feature>
<dbReference type="PANTHER" id="PTHR42785:SF1">
    <property type="entry name" value="DNA TOPOISOMERASE"/>
    <property type="match status" value="1"/>
</dbReference>
<dbReference type="GO" id="GO:0003677">
    <property type="term" value="F:DNA binding"/>
    <property type="evidence" value="ECO:0007669"/>
    <property type="project" value="UniProtKB-KW"/>
</dbReference>
<dbReference type="EC" id="5.6.2.1" evidence="3"/>
<dbReference type="Pfam" id="PF01751">
    <property type="entry name" value="Toprim"/>
    <property type="match status" value="1"/>
</dbReference>
<feature type="compositionally biased region" description="Polar residues" evidence="7">
    <location>
        <begin position="715"/>
        <end position="730"/>
    </location>
</feature>
<keyword evidence="11" id="KW-1185">Reference proteome</keyword>
<feature type="region of interest" description="Disordered" evidence="7">
    <location>
        <begin position="155"/>
        <end position="184"/>
    </location>
</feature>
<evidence type="ECO:0000256" key="5">
    <source>
        <dbReference type="ARBA" id="ARBA00023125"/>
    </source>
</evidence>
<dbReference type="Pfam" id="PF01131">
    <property type="entry name" value="Topoisom_bac"/>
    <property type="match status" value="2"/>
</dbReference>
<dbReference type="InterPro" id="IPR013824">
    <property type="entry name" value="Topo_IA_cen_sub1"/>
</dbReference>
<dbReference type="InterPro" id="IPR023405">
    <property type="entry name" value="Topo_IA_core_domain"/>
</dbReference>
<dbReference type="InterPro" id="IPR034149">
    <property type="entry name" value="TOPRIM_TopoI"/>
</dbReference>
<feature type="region of interest" description="Disordered" evidence="7">
    <location>
        <begin position="704"/>
        <end position="768"/>
    </location>
</feature>
<keyword evidence="5" id="KW-0238">DNA-binding</keyword>
<dbReference type="InterPro" id="IPR025589">
    <property type="entry name" value="Toprim_C_rpt"/>
</dbReference>
<dbReference type="SMART" id="SM00437">
    <property type="entry name" value="TOP1Ac"/>
    <property type="match status" value="1"/>
</dbReference>
<evidence type="ECO:0000256" key="2">
    <source>
        <dbReference type="ARBA" id="ARBA00009446"/>
    </source>
</evidence>
<dbReference type="Gene3D" id="3.40.50.140">
    <property type="match status" value="1"/>
</dbReference>
<dbReference type="CDD" id="cd03363">
    <property type="entry name" value="TOPRIM_TopoIA_TopoI"/>
    <property type="match status" value="1"/>
</dbReference>
<protein>
    <recommendedName>
        <fullName evidence="3">DNA topoisomerase</fullName>
        <ecNumber evidence="3">5.6.2.1</ecNumber>
    </recommendedName>
</protein>
<feature type="compositionally biased region" description="Basic and acidic residues" evidence="7">
    <location>
        <begin position="704"/>
        <end position="714"/>
    </location>
</feature>
<dbReference type="PROSITE" id="PS52039">
    <property type="entry name" value="TOPO_IA_2"/>
    <property type="match status" value="2"/>
</dbReference>
<dbReference type="Proteomes" id="UP001552299">
    <property type="component" value="Unassembled WGS sequence"/>
</dbReference>
<evidence type="ECO:0000256" key="6">
    <source>
        <dbReference type="ARBA" id="ARBA00023235"/>
    </source>
</evidence>
<dbReference type="EMBL" id="JANQDX010000006">
    <property type="protein sequence ID" value="KAL0922036.1"/>
    <property type="molecule type" value="Genomic_DNA"/>
</dbReference>
<evidence type="ECO:0000313" key="10">
    <source>
        <dbReference type="EMBL" id="KAL0922036.1"/>
    </source>
</evidence>
<comment type="caution">
    <text evidence="10">The sequence shown here is derived from an EMBL/GenBank/DDBJ whole genome shotgun (WGS) entry which is preliminary data.</text>
</comment>
<dbReference type="PROSITE" id="PS00396">
    <property type="entry name" value="TOPO_IA_1"/>
    <property type="match status" value="1"/>
</dbReference>
<organism evidence="10 11">
    <name type="scientific">Dendrobium thyrsiflorum</name>
    <name type="common">Pinecone-like raceme dendrobium</name>
    <name type="synonym">Orchid</name>
    <dbReference type="NCBI Taxonomy" id="117978"/>
    <lineage>
        <taxon>Eukaryota</taxon>
        <taxon>Viridiplantae</taxon>
        <taxon>Streptophyta</taxon>
        <taxon>Embryophyta</taxon>
        <taxon>Tracheophyta</taxon>
        <taxon>Spermatophyta</taxon>
        <taxon>Magnoliopsida</taxon>
        <taxon>Liliopsida</taxon>
        <taxon>Asparagales</taxon>
        <taxon>Orchidaceae</taxon>
        <taxon>Epidendroideae</taxon>
        <taxon>Malaxideae</taxon>
        <taxon>Dendrobiinae</taxon>
        <taxon>Dendrobium</taxon>
    </lineage>
</organism>
<evidence type="ECO:0000256" key="3">
    <source>
        <dbReference type="ARBA" id="ARBA00012891"/>
    </source>
</evidence>
<feature type="compositionally biased region" description="Basic and acidic residues" evidence="7">
    <location>
        <begin position="156"/>
        <end position="174"/>
    </location>
</feature>
<dbReference type="InterPro" id="IPR013825">
    <property type="entry name" value="Topo_IA_cen_sub2"/>
</dbReference>
<dbReference type="Gene3D" id="1.10.460.10">
    <property type="entry name" value="Topoisomerase I, domain 2"/>
    <property type="match status" value="2"/>
</dbReference>
<keyword evidence="4" id="KW-0799">Topoisomerase</keyword>
<evidence type="ECO:0000256" key="7">
    <source>
        <dbReference type="SAM" id="MobiDB-lite"/>
    </source>
</evidence>
<feature type="compositionally biased region" description="Basic residues" evidence="7">
    <location>
        <begin position="175"/>
        <end position="184"/>
    </location>
</feature>
<gene>
    <name evidence="10" type="ORF">M5K25_005995</name>
</gene>
<dbReference type="InterPro" id="IPR023406">
    <property type="entry name" value="Topo_IA_AS"/>
</dbReference>
<dbReference type="SMART" id="SM00493">
    <property type="entry name" value="TOPRIM"/>
    <property type="match status" value="1"/>
</dbReference>
<evidence type="ECO:0000259" key="8">
    <source>
        <dbReference type="PROSITE" id="PS50880"/>
    </source>
</evidence>
<comment type="catalytic activity">
    <reaction evidence="1">
        <text>ATP-independent breakage of single-stranded DNA, followed by passage and rejoining.</text>
        <dbReference type="EC" id="5.6.2.1"/>
    </reaction>
</comment>
<feature type="domain" description="Topo IA-type catalytic" evidence="9">
    <location>
        <begin position="420"/>
        <end position="891"/>
    </location>
</feature>
<feature type="compositionally biased region" description="Acidic residues" evidence="7">
    <location>
        <begin position="1467"/>
        <end position="1476"/>
    </location>
</feature>
<reference evidence="10 11" key="1">
    <citation type="journal article" date="2024" name="Plant Biotechnol. J.">
        <title>Dendrobium thyrsiflorum genome and its molecular insights into genes involved in important horticultural traits.</title>
        <authorList>
            <person name="Chen B."/>
            <person name="Wang J.Y."/>
            <person name="Zheng P.J."/>
            <person name="Li K.L."/>
            <person name="Liang Y.M."/>
            <person name="Chen X.F."/>
            <person name="Zhang C."/>
            <person name="Zhao X."/>
            <person name="He X."/>
            <person name="Zhang G.Q."/>
            <person name="Liu Z.J."/>
            <person name="Xu Q."/>
        </authorList>
    </citation>
    <scope>NUCLEOTIDE SEQUENCE [LARGE SCALE GENOMIC DNA]</scope>
    <source>
        <strain evidence="10">GZMU011</strain>
    </source>
</reference>
<dbReference type="Gene3D" id="1.10.290.10">
    <property type="entry name" value="Topoisomerase I, domain 4"/>
    <property type="match status" value="1"/>
</dbReference>
<sequence>MALQLRRLMSTNCLDFNNCSMIAPAMLQFKAVPNFPCSCVSFSPNSFIKSKHWRNSPLCSARQGSLNSVMAGGKGYMPNFPTHELLRNRSFSSIRSKFQPSAKANGLVKDGIDGDIKSTTPPMINVKKKRNKSLSIFYENTGQLGTEIISHPVTRSAEEIPSERKAINDSENKKGSTKSRSKVKVGKALKRENKNYNSKKHEEISESCSSSASAETIELKKTSRAKKRRVASALQIAQNKSTNAFTEGVKTRNQQLMPLYPPSGKSVVVVESVTKARVIQDYLGEKYEVLASYGHVRDLARRSGSVRPDDNFSLVWEVPSSAWTHLKSIKIALSRQKVTSIRTMLIYMVMVTTSQELNSAENLILASDPDREGEAIAWHIIEMLQLQDALNENINVARVVFHEITESSIKSALQAPREIDSNLVNAYLARRALDYLIGFSISPLLWRKLPGCQSAGRVQSAALALICNRETEIEQFKPQEYWTVGAEFSGTFSDTSGRSTISSNLTHINSKRSISSNLTHINSKRLDRLSIISKAEAEAIQKKLAQQLYEGIKLSDKEAAGLITYMRTDGMHISNDAAVDINSFVGERYGGKFASKGIRKYFKKVKNAQEAHEAIRPTNIRRLPSTLGGILDGDSLKLYSLIWSRTMACQMESASIDMIQVDIGNKGGDMVLRSVGSRTGFLGYEAVYKVSSLCECLREIRREGDPKNPTRERQSYSPSTPQSDIVTPSPHQVAVTHFPTSVATPKPVRPILPTHESNQGMPPTPSSCHLEHHPASFVGTDRGHHCGRDHPSLSNIRVAAPPYRSSPSLDGRPSIGSSFGSITYDSPVGPTPSHLSQPFALPDLDPASVILIEKCIKKKSSPEPEIECIHFVDANDIADDEDFLEDETEVIKVDSLHDINPELGSLEPLDLDTLIHPDPNLIKDIPLDKVCMDDINLIPKEADLTLNTLKLNSEDSDLIVSPTKETSNNSDLISNNSDEDNLDLEVSQLDLLPELDPDLIDPKSIELRVMTKHDPIENTNMSLEDRNLKLKDFELNWNNEHSLVLLESILGVAPLDLHLKESVLPDWAYHITPPTDWNENISPRFHVVPTSNLDTLPHLDRDAGVDGSYHKEDGSDEAAFVVLQELKVKDSLSLIKVDLTQHYTKPPSRYSEGALVKKLEELGIGRPSTYASIMKVLQDRSYVTMKNRVLHPEFRGRMVSEFLSHHFSEVTNYSFTADMETELDNVSAGTTEWKGLLRDYWSRFIEYCNLASNAHIHQVEKMLEEKFGHILFSSLPNDSRLCPSCEEGTLRFKVSRFGSGYFIGCDQHPRCKFIAGTIFNDDEDTVDADKPESFPPKLLGYNPGSNEKIYLKNGPYGHYVQLGDDRTGCPPKRSSVTEGTDIKSITLEDAIDLLQYPINLGNHPDDGHPVLLKHSRIGFSIKHRRTVSQVPKSMKPKSITLATGMKLLNSKNAKQCGRPKGKPKSEELEEAEALFG</sequence>
<dbReference type="PANTHER" id="PTHR42785">
    <property type="entry name" value="DNA TOPOISOMERASE, TYPE IA, CORE"/>
    <property type="match status" value="1"/>
</dbReference>
<dbReference type="SUPFAM" id="SSF56712">
    <property type="entry name" value="Prokaryotic type I DNA topoisomerase"/>
    <property type="match status" value="2"/>
</dbReference>
<evidence type="ECO:0000256" key="1">
    <source>
        <dbReference type="ARBA" id="ARBA00000213"/>
    </source>
</evidence>
<dbReference type="Pfam" id="PF13368">
    <property type="entry name" value="Toprim_C_rpt"/>
    <property type="match status" value="1"/>
</dbReference>